<organism evidence="2 3">
    <name type="scientific">Echria macrotheca</name>
    <dbReference type="NCBI Taxonomy" id="438768"/>
    <lineage>
        <taxon>Eukaryota</taxon>
        <taxon>Fungi</taxon>
        <taxon>Dikarya</taxon>
        <taxon>Ascomycota</taxon>
        <taxon>Pezizomycotina</taxon>
        <taxon>Sordariomycetes</taxon>
        <taxon>Sordariomycetidae</taxon>
        <taxon>Sordariales</taxon>
        <taxon>Schizotheciaceae</taxon>
        <taxon>Echria</taxon>
    </lineage>
</organism>
<keyword evidence="1" id="KW-0175">Coiled coil</keyword>
<protein>
    <submittedName>
        <fullName evidence="2">Uncharacterized protein</fullName>
    </submittedName>
</protein>
<feature type="coiled-coil region" evidence="1">
    <location>
        <begin position="71"/>
        <end position="101"/>
    </location>
</feature>
<dbReference type="EMBL" id="MU839837">
    <property type="protein sequence ID" value="KAK1753558.1"/>
    <property type="molecule type" value="Genomic_DNA"/>
</dbReference>
<accession>A0AAJ0BAQ0</accession>
<comment type="caution">
    <text evidence="2">The sequence shown here is derived from an EMBL/GenBank/DDBJ whole genome shotgun (WGS) entry which is preliminary data.</text>
</comment>
<dbReference type="Proteomes" id="UP001239445">
    <property type="component" value="Unassembled WGS sequence"/>
</dbReference>
<proteinExistence type="predicted"/>
<evidence type="ECO:0000313" key="3">
    <source>
        <dbReference type="Proteomes" id="UP001239445"/>
    </source>
</evidence>
<dbReference type="AlphaFoldDB" id="A0AAJ0BAQ0"/>
<evidence type="ECO:0000313" key="2">
    <source>
        <dbReference type="EMBL" id="KAK1753558.1"/>
    </source>
</evidence>
<gene>
    <name evidence="2" type="ORF">QBC47DRAFT_415347</name>
</gene>
<reference evidence="2" key="1">
    <citation type="submission" date="2023-06" db="EMBL/GenBank/DDBJ databases">
        <title>Genome-scale phylogeny and comparative genomics of the fungal order Sordariales.</title>
        <authorList>
            <consortium name="Lawrence Berkeley National Laboratory"/>
            <person name="Hensen N."/>
            <person name="Bonometti L."/>
            <person name="Westerberg I."/>
            <person name="Brannstrom I.O."/>
            <person name="Guillou S."/>
            <person name="Cros-Aarteil S."/>
            <person name="Calhoun S."/>
            <person name="Haridas S."/>
            <person name="Kuo A."/>
            <person name="Mondo S."/>
            <person name="Pangilinan J."/>
            <person name="Riley R."/>
            <person name="Labutti K."/>
            <person name="Andreopoulos B."/>
            <person name="Lipzen A."/>
            <person name="Chen C."/>
            <person name="Yanf M."/>
            <person name="Daum C."/>
            <person name="Ng V."/>
            <person name="Clum A."/>
            <person name="Steindorff A."/>
            <person name="Ohm R."/>
            <person name="Martin F."/>
            <person name="Silar P."/>
            <person name="Natvig D."/>
            <person name="Lalanne C."/>
            <person name="Gautier V."/>
            <person name="Ament-Velasquez S.L."/>
            <person name="Kruys A."/>
            <person name="Hutchinson M.I."/>
            <person name="Powell A.J."/>
            <person name="Barry K."/>
            <person name="Miller A.N."/>
            <person name="Grigoriev I.V."/>
            <person name="Debuchy R."/>
            <person name="Gladieux P."/>
            <person name="Thoren M.H."/>
            <person name="Johannesson H."/>
        </authorList>
    </citation>
    <scope>NUCLEOTIDE SEQUENCE</scope>
    <source>
        <strain evidence="2">PSN4</strain>
    </source>
</reference>
<keyword evidence="3" id="KW-1185">Reference proteome</keyword>
<sequence>MATGTSTQPFERHSIVFSPRQSRYVKMGEELQRCLEEMFPDEHKAGYKFMIKNINERWIFDAPRELTDDDKTDMANRIADLRAEAEAAAKAKAEAEAQAAE</sequence>
<name>A0AAJ0BAQ0_9PEZI</name>
<evidence type="ECO:0000256" key="1">
    <source>
        <dbReference type="SAM" id="Coils"/>
    </source>
</evidence>